<accession>A0A9Q0GPJ3</accession>
<organism evidence="1 2">
    <name type="scientific">Protea cynaroides</name>
    <dbReference type="NCBI Taxonomy" id="273540"/>
    <lineage>
        <taxon>Eukaryota</taxon>
        <taxon>Viridiplantae</taxon>
        <taxon>Streptophyta</taxon>
        <taxon>Embryophyta</taxon>
        <taxon>Tracheophyta</taxon>
        <taxon>Spermatophyta</taxon>
        <taxon>Magnoliopsida</taxon>
        <taxon>Proteales</taxon>
        <taxon>Proteaceae</taxon>
        <taxon>Protea</taxon>
    </lineage>
</organism>
<evidence type="ECO:0000313" key="1">
    <source>
        <dbReference type="EMBL" id="KAJ4951418.1"/>
    </source>
</evidence>
<comment type="caution">
    <text evidence="1">The sequence shown here is derived from an EMBL/GenBank/DDBJ whole genome shotgun (WGS) entry which is preliminary data.</text>
</comment>
<dbReference type="EMBL" id="JAMYWD010000012">
    <property type="protein sequence ID" value="KAJ4951418.1"/>
    <property type="molecule type" value="Genomic_DNA"/>
</dbReference>
<gene>
    <name evidence="1" type="ORF">NE237_028250</name>
</gene>
<dbReference type="PANTHER" id="PTHR45523">
    <property type="entry name" value="TETRATRICOPEPTIDE REPEAT (TPR)-CONTAINING PROTEIN-RELATED"/>
    <property type="match status" value="1"/>
</dbReference>
<dbReference type="OrthoDB" id="990837at2759"/>
<protein>
    <submittedName>
        <fullName evidence="1">Uncharacterized protein</fullName>
    </submittedName>
</protein>
<dbReference type="AlphaFoldDB" id="A0A9Q0GPJ3"/>
<keyword evidence="2" id="KW-1185">Reference proteome</keyword>
<dbReference type="PANTHER" id="PTHR45523:SF3">
    <property type="entry name" value="VACUOLAR PROTEIN SORTING-ASSOCIATED PROTEIN 13A"/>
    <property type="match status" value="1"/>
</dbReference>
<proteinExistence type="predicted"/>
<sequence length="242" mass="27137">MKDESEPRHFSEEDWEQLNQIIGYKEGDLEQLLTMQDRGNILHTFLEVHMKRNASKLVAEAQECLAELSCQVLDCLYLKDSIDQIITFFENILVSQTIAEETAAAVQMTIDGVKRTAQQHVNNVLKDQMRFLLDLDIAAPKITIPTSFCPDNSHATKHLLDLGNLGLCTQDDSQLDSSEAMDMYLQFHLCLSDVSAFLVDGDYCWSQSCGHITTSGKSNGFSFLPVIDKCGIVLKLQQVITS</sequence>
<evidence type="ECO:0000313" key="2">
    <source>
        <dbReference type="Proteomes" id="UP001141806"/>
    </source>
</evidence>
<reference evidence="1" key="1">
    <citation type="journal article" date="2023" name="Plant J.">
        <title>The genome of the king protea, Protea cynaroides.</title>
        <authorList>
            <person name="Chang J."/>
            <person name="Duong T.A."/>
            <person name="Schoeman C."/>
            <person name="Ma X."/>
            <person name="Roodt D."/>
            <person name="Barker N."/>
            <person name="Li Z."/>
            <person name="Van de Peer Y."/>
            <person name="Mizrachi E."/>
        </authorList>
    </citation>
    <scope>NUCLEOTIDE SEQUENCE</scope>
    <source>
        <tissue evidence="1">Young leaves</tissue>
    </source>
</reference>
<name>A0A9Q0GPJ3_9MAGN</name>
<dbReference type="Proteomes" id="UP001141806">
    <property type="component" value="Unassembled WGS sequence"/>
</dbReference>